<sequence>MFSLPIRISAFSNIRKRTIGPNENLIPLPPEIENFLSDFVEGFIAYGQNELRSGAVINAADSSFSMELGSNHEHRKQALEELIDEGISFRGELFKALQLALRDIRSYEYDLVVNKWRANDRKAKRSNNIVADVSRDAQQR</sequence>
<evidence type="ECO:0000313" key="1">
    <source>
        <dbReference type="EMBL" id="EYB95169.1"/>
    </source>
</evidence>
<protein>
    <submittedName>
        <fullName evidence="1">Uncharacterized protein</fullName>
    </submittedName>
</protein>
<dbReference type="Proteomes" id="UP000024635">
    <property type="component" value="Unassembled WGS sequence"/>
</dbReference>
<comment type="caution">
    <text evidence="1">The sequence shown here is derived from an EMBL/GenBank/DDBJ whole genome shotgun (WGS) entry which is preliminary data.</text>
</comment>
<proteinExistence type="predicted"/>
<accession>A0A016SXW0</accession>
<keyword evidence="2" id="KW-1185">Reference proteome</keyword>
<reference evidence="2" key="1">
    <citation type="journal article" date="2015" name="Nat. Genet.">
        <title>The genome and transcriptome of the zoonotic hookworm Ancylostoma ceylanicum identify infection-specific gene families.</title>
        <authorList>
            <person name="Schwarz E.M."/>
            <person name="Hu Y."/>
            <person name="Antoshechkin I."/>
            <person name="Miller M.M."/>
            <person name="Sternberg P.W."/>
            <person name="Aroian R.V."/>
        </authorList>
    </citation>
    <scope>NUCLEOTIDE SEQUENCE</scope>
    <source>
        <strain evidence="2">HY135</strain>
    </source>
</reference>
<gene>
    <name evidence="1" type="primary">Acey_s0163.g3501</name>
    <name evidence="1" type="ORF">Y032_0163g3501</name>
</gene>
<dbReference type="EMBL" id="JARK01001499">
    <property type="protein sequence ID" value="EYB95169.1"/>
    <property type="molecule type" value="Genomic_DNA"/>
</dbReference>
<name>A0A016SXW0_9BILA</name>
<organism evidence="1 2">
    <name type="scientific">Ancylostoma ceylanicum</name>
    <dbReference type="NCBI Taxonomy" id="53326"/>
    <lineage>
        <taxon>Eukaryota</taxon>
        <taxon>Metazoa</taxon>
        <taxon>Ecdysozoa</taxon>
        <taxon>Nematoda</taxon>
        <taxon>Chromadorea</taxon>
        <taxon>Rhabditida</taxon>
        <taxon>Rhabditina</taxon>
        <taxon>Rhabditomorpha</taxon>
        <taxon>Strongyloidea</taxon>
        <taxon>Ancylostomatidae</taxon>
        <taxon>Ancylostomatinae</taxon>
        <taxon>Ancylostoma</taxon>
    </lineage>
</organism>
<evidence type="ECO:0000313" key="2">
    <source>
        <dbReference type="Proteomes" id="UP000024635"/>
    </source>
</evidence>
<dbReference type="AlphaFoldDB" id="A0A016SXW0"/>